<organism evidence="2 3">
    <name type="scientific">Escallonia herrerae</name>
    <dbReference type="NCBI Taxonomy" id="1293975"/>
    <lineage>
        <taxon>Eukaryota</taxon>
        <taxon>Viridiplantae</taxon>
        <taxon>Streptophyta</taxon>
        <taxon>Embryophyta</taxon>
        <taxon>Tracheophyta</taxon>
        <taxon>Spermatophyta</taxon>
        <taxon>Magnoliopsida</taxon>
        <taxon>eudicotyledons</taxon>
        <taxon>Gunneridae</taxon>
        <taxon>Pentapetalae</taxon>
        <taxon>asterids</taxon>
        <taxon>campanulids</taxon>
        <taxon>Escalloniales</taxon>
        <taxon>Escalloniaceae</taxon>
        <taxon>Escallonia</taxon>
    </lineage>
</organism>
<name>A0AA88USK2_9ASTE</name>
<proteinExistence type="predicted"/>
<evidence type="ECO:0000313" key="2">
    <source>
        <dbReference type="EMBL" id="KAK2996645.1"/>
    </source>
</evidence>
<gene>
    <name evidence="2" type="ORF">RJ639_025152</name>
</gene>
<feature type="compositionally biased region" description="Basic and acidic residues" evidence="1">
    <location>
        <begin position="1"/>
        <end position="107"/>
    </location>
</feature>
<keyword evidence="3" id="KW-1185">Reference proteome</keyword>
<dbReference type="EMBL" id="JAVXUP010004831">
    <property type="protein sequence ID" value="KAK2996645.1"/>
    <property type="molecule type" value="Genomic_DNA"/>
</dbReference>
<feature type="region of interest" description="Disordered" evidence="1">
    <location>
        <begin position="1"/>
        <end position="117"/>
    </location>
</feature>
<evidence type="ECO:0000256" key="1">
    <source>
        <dbReference type="SAM" id="MobiDB-lite"/>
    </source>
</evidence>
<dbReference type="AlphaFoldDB" id="A0AA88USK2"/>
<comment type="caution">
    <text evidence="2">The sequence shown here is derived from an EMBL/GenBank/DDBJ whole genome shotgun (WGS) entry which is preliminary data.</text>
</comment>
<sequence>EAKEKAREEQMLAREKEAEERRKLREKENESRRRRSDSADRDRVRDRDQDRDRDRDRDRYHGQDRDREMSRDRNGRGSRDVGRGSDRKYSNFRNGSRDRYRERDRSRSRSPVRHGQKSFVVTNLPVTNITKGERVENCHFRGLRNLLSELGWESTSPKIHKSYRHGSYELCKKQERFPTGEPWRVVSGNTKRFSCLWQYKALFLTTLQTKWFVQDSNLFNNYELCTCSKRLKSLRAFSGTSTSLNAATSKAALPTVDMLPLPLSTMVEMYCNITSSSASISSSASEPPVKLMHLSTAASRSTMTCGMDSSILRTVSLNSIPWAPMPRVTAPLRSIRAISAERVNSFLKPTVKFFIKDISFKTVKDAGKQEKCKHFLQ</sequence>
<dbReference type="Proteomes" id="UP001188597">
    <property type="component" value="Unassembled WGS sequence"/>
</dbReference>
<accession>A0AA88USK2</accession>
<reference evidence="2" key="1">
    <citation type="submission" date="2022-12" db="EMBL/GenBank/DDBJ databases">
        <title>Draft genome assemblies for two species of Escallonia (Escalloniales).</title>
        <authorList>
            <person name="Chanderbali A."/>
            <person name="Dervinis C."/>
            <person name="Anghel I."/>
            <person name="Soltis D."/>
            <person name="Soltis P."/>
            <person name="Zapata F."/>
        </authorList>
    </citation>
    <scope>NUCLEOTIDE SEQUENCE</scope>
    <source>
        <strain evidence="2">UCBG64.0493</strain>
        <tissue evidence="2">Leaf</tissue>
    </source>
</reference>
<protein>
    <submittedName>
        <fullName evidence="2">Uncharacterized protein</fullName>
    </submittedName>
</protein>
<evidence type="ECO:0000313" key="3">
    <source>
        <dbReference type="Proteomes" id="UP001188597"/>
    </source>
</evidence>
<feature type="non-terminal residue" evidence="2">
    <location>
        <position position="377"/>
    </location>
</feature>